<gene>
    <name evidence="15 20" type="primary">ligA</name>
    <name evidence="20" type="ORF">PNE09_08840</name>
</gene>
<dbReference type="FunFam" id="3.30.470.30:FF:000001">
    <property type="entry name" value="DNA ligase"/>
    <property type="match status" value="1"/>
</dbReference>
<evidence type="ECO:0000256" key="5">
    <source>
        <dbReference type="ARBA" id="ARBA00022705"/>
    </source>
</evidence>
<accession>A0AAW6CZI4</accession>
<comment type="function">
    <text evidence="1 15">DNA ligase that catalyzes the formation of phosphodiester linkages between 5'-phosphoryl and 3'-hydroxyl groups in double-stranded DNA using NAD as a coenzyme and as the energy source for the reaction. It is essential for DNA replication and repair of damaged DNA.</text>
</comment>
<evidence type="ECO:0000256" key="3">
    <source>
        <dbReference type="ARBA" id="ARBA00013308"/>
    </source>
</evidence>
<dbReference type="SUPFAM" id="SSF56091">
    <property type="entry name" value="DNA ligase/mRNA capping enzyme, catalytic domain"/>
    <property type="match status" value="1"/>
</dbReference>
<dbReference type="InterPro" id="IPR012340">
    <property type="entry name" value="NA-bd_OB-fold"/>
</dbReference>
<organism evidence="20 21">
    <name type="scientific">[Eubacterium] siraeum</name>
    <dbReference type="NCBI Taxonomy" id="39492"/>
    <lineage>
        <taxon>Bacteria</taxon>
        <taxon>Bacillati</taxon>
        <taxon>Bacillota</taxon>
        <taxon>Clostridia</taxon>
        <taxon>Eubacteriales</taxon>
        <taxon>Oscillospiraceae</taxon>
        <taxon>Oscillospiraceae incertae sedis</taxon>
    </lineage>
</organism>
<dbReference type="EC" id="6.5.1.2" evidence="2 15"/>
<dbReference type="NCBIfam" id="NF005932">
    <property type="entry name" value="PRK07956.1"/>
    <property type="match status" value="1"/>
</dbReference>
<evidence type="ECO:0000256" key="11">
    <source>
        <dbReference type="ARBA" id="ARBA00023204"/>
    </source>
</evidence>
<dbReference type="Gene3D" id="2.40.50.140">
    <property type="entry name" value="Nucleic acid-binding proteins"/>
    <property type="match status" value="1"/>
</dbReference>
<evidence type="ECO:0000256" key="1">
    <source>
        <dbReference type="ARBA" id="ARBA00004067"/>
    </source>
</evidence>
<dbReference type="Gene3D" id="6.20.10.30">
    <property type="match status" value="1"/>
</dbReference>
<dbReference type="Pfam" id="PF03119">
    <property type="entry name" value="DNA_ligase_ZBD"/>
    <property type="match status" value="1"/>
</dbReference>
<dbReference type="PROSITE" id="PS01055">
    <property type="entry name" value="DNA_LIGASE_N1"/>
    <property type="match status" value="1"/>
</dbReference>
<feature type="binding site" evidence="15">
    <location>
        <position position="402"/>
    </location>
    <ligand>
        <name>Zn(2+)</name>
        <dbReference type="ChEBI" id="CHEBI:29105"/>
    </ligand>
</feature>
<feature type="binding site" evidence="15">
    <location>
        <begin position="34"/>
        <end position="38"/>
    </location>
    <ligand>
        <name>NAD(+)</name>
        <dbReference type="ChEBI" id="CHEBI:57540"/>
    </ligand>
</feature>
<keyword evidence="12 15" id="KW-0464">Manganese</keyword>
<keyword evidence="5 15" id="KW-0235">DNA replication</keyword>
<evidence type="ECO:0000256" key="4">
    <source>
        <dbReference type="ARBA" id="ARBA00022598"/>
    </source>
</evidence>
<dbReference type="PROSITE" id="PS01056">
    <property type="entry name" value="DNA_LIGASE_N2"/>
    <property type="match status" value="1"/>
</dbReference>
<dbReference type="InterPro" id="IPR033136">
    <property type="entry name" value="DNA_ligase_CS"/>
</dbReference>
<feature type="binding site" evidence="15">
    <location>
        <position position="425"/>
    </location>
    <ligand>
        <name>Zn(2+)</name>
        <dbReference type="ChEBI" id="CHEBI:29105"/>
    </ligand>
</feature>
<dbReference type="Pfam" id="PF03120">
    <property type="entry name" value="OB_DNA_ligase"/>
    <property type="match status" value="1"/>
</dbReference>
<feature type="binding site" evidence="15">
    <location>
        <position position="405"/>
    </location>
    <ligand>
        <name>Zn(2+)</name>
        <dbReference type="ChEBI" id="CHEBI:29105"/>
    </ligand>
</feature>
<feature type="binding site" evidence="15">
    <location>
        <position position="170"/>
    </location>
    <ligand>
        <name>NAD(+)</name>
        <dbReference type="ChEBI" id="CHEBI:57540"/>
    </ligand>
</feature>
<evidence type="ECO:0000256" key="18">
    <source>
        <dbReference type="SAM" id="MobiDB-lite"/>
    </source>
</evidence>
<dbReference type="InterPro" id="IPR036420">
    <property type="entry name" value="BRCT_dom_sf"/>
</dbReference>
<dbReference type="Pfam" id="PF12826">
    <property type="entry name" value="HHH_2"/>
    <property type="match status" value="1"/>
</dbReference>
<dbReference type="Pfam" id="PF01653">
    <property type="entry name" value="DNA_ligase_aden"/>
    <property type="match status" value="1"/>
</dbReference>
<dbReference type="AlphaFoldDB" id="A0AAW6CZI4"/>
<evidence type="ECO:0000256" key="9">
    <source>
        <dbReference type="ARBA" id="ARBA00022842"/>
    </source>
</evidence>
<dbReference type="InterPro" id="IPR003583">
    <property type="entry name" value="Hlx-hairpin-Hlx_DNA-bd_motif"/>
</dbReference>
<evidence type="ECO:0000256" key="10">
    <source>
        <dbReference type="ARBA" id="ARBA00023027"/>
    </source>
</evidence>
<dbReference type="CDD" id="cd00114">
    <property type="entry name" value="LIGANc"/>
    <property type="match status" value="1"/>
</dbReference>
<keyword evidence="6 15" id="KW-0479">Metal-binding</keyword>
<feature type="active site" description="N6-AMP-lysine intermediate" evidence="15">
    <location>
        <position position="114"/>
    </location>
</feature>
<feature type="binding site" evidence="15">
    <location>
        <position position="420"/>
    </location>
    <ligand>
        <name>Zn(2+)</name>
        <dbReference type="ChEBI" id="CHEBI:29105"/>
    </ligand>
</feature>
<dbReference type="GO" id="GO:0006281">
    <property type="term" value="P:DNA repair"/>
    <property type="evidence" value="ECO:0007669"/>
    <property type="project" value="UniProtKB-KW"/>
</dbReference>
<evidence type="ECO:0000256" key="13">
    <source>
        <dbReference type="ARBA" id="ARBA00034005"/>
    </source>
</evidence>
<keyword evidence="9 15" id="KW-0460">Magnesium</keyword>
<dbReference type="EMBL" id="JAQLXW010000011">
    <property type="protein sequence ID" value="MDB8004170.1"/>
    <property type="molecule type" value="Genomic_DNA"/>
</dbReference>
<dbReference type="GO" id="GO:0003911">
    <property type="term" value="F:DNA ligase (NAD+) activity"/>
    <property type="evidence" value="ECO:0007669"/>
    <property type="project" value="UniProtKB-UniRule"/>
</dbReference>
<dbReference type="GO" id="GO:0046872">
    <property type="term" value="F:metal ion binding"/>
    <property type="evidence" value="ECO:0007669"/>
    <property type="project" value="UniProtKB-KW"/>
</dbReference>
<feature type="domain" description="BRCT" evidence="19">
    <location>
        <begin position="582"/>
        <end position="660"/>
    </location>
</feature>
<dbReference type="InterPro" id="IPR004149">
    <property type="entry name" value="Znf_DNAligase_C4"/>
</dbReference>
<dbReference type="Proteomes" id="UP001210809">
    <property type="component" value="Unassembled WGS sequence"/>
</dbReference>
<dbReference type="FunFam" id="1.10.150.20:FF:000007">
    <property type="entry name" value="DNA ligase"/>
    <property type="match status" value="1"/>
</dbReference>
<dbReference type="PROSITE" id="PS50172">
    <property type="entry name" value="BRCT"/>
    <property type="match status" value="1"/>
</dbReference>
<feature type="binding site" evidence="15">
    <location>
        <begin position="83"/>
        <end position="84"/>
    </location>
    <ligand>
        <name>NAD(+)</name>
        <dbReference type="ChEBI" id="CHEBI:57540"/>
    </ligand>
</feature>
<evidence type="ECO:0000256" key="2">
    <source>
        <dbReference type="ARBA" id="ARBA00012722"/>
    </source>
</evidence>
<evidence type="ECO:0000256" key="14">
    <source>
        <dbReference type="ARBA" id="ARBA00060881"/>
    </source>
</evidence>
<keyword evidence="7 15" id="KW-0227">DNA damage</keyword>
<dbReference type="GO" id="GO:0005829">
    <property type="term" value="C:cytosol"/>
    <property type="evidence" value="ECO:0007669"/>
    <property type="project" value="TreeGrafter"/>
</dbReference>
<dbReference type="SUPFAM" id="SSF47781">
    <property type="entry name" value="RuvA domain 2-like"/>
    <property type="match status" value="1"/>
</dbReference>
<dbReference type="InterPro" id="IPR013840">
    <property type="entry name" value="DNAligase_N"/>
</dbReference>
<comment type="cofactor">
    <cofactor evidence="15">
        <name>Mg(2+)</name>
        <dbReference type="ChEBI" id="CHEBI:18420"/>
    </cofactor>
    <cofactor evidence="15">
        <name>Mn(2+)</name>
        <dbReference type="ChEBI" id="CHEBI:29035"/>
    </cofactor>
</comment>
<dbReference type="SMART" id="SM00278">
    <property type="entry name" value="HhH1"/>
    <property type="match status" value="4"/>
</dbReference>
<evidence type="ECO:0000256" key="17">
    <source>
        <dbReference type="SAM" id="Coils"/>
    </source>
</evidence>
<evidence type="ECO:0000256" key="8">
    <source>
        <dbReference type="ARBA" id="ARBA00022833"/>
    </source>
</evidence>
<evidence type="ECO:0000256" key="6">
    <source>
        <dbReference type="ARBA" id="ARBA00022723"/>
    </source>
</evidence>
<dbReference type="GO" id="GO:0003677">
    <property type="term" value="F:DNA binding"/>
    <property type="evidence" value="ECO:0007669"/>
    <property type="project" value="InterPro"/>
</dbReference>
<reference evidence="20" key="1">
    <citation type="submission" date="2023-01" db="EMBL/GenBank/DDBJ databases">
        <title>Human gut microbiome strain richness.</title>
        <authorList>
            <person name="Chen-Liaw A."/>
        </authorList>
    </citation>
    <scope>NUCLEOTIDE SEQUENCE</scope>
    <source>
        <strain evidence="20">1001283st1_G1_1001283B150217_161031</strain>
    </source>
</reference>
<dbReference type="Gene3D" id="1.10.150.20">
    <property type="entry name" value="5' to 3' exonuclease, C-terminal subdomain"/>
    <property type="match status" value="2"/>
</dbReference>
<evidence type="ECO:0000256" key="15">
    <source>
        <dbReference type="HAMAP-Rule" id="MF_01588"/>
    </source>
</evidence>
<dbReference type="InterPro" id="IPR001357">
    <property type="entry name" value="BRCT_dom"/>
</dbReference>
<dbReference type="InterPro" id="IPR010994">
    <property type="entry name" value="RuvA_2-like"/>
</dbReference>
<dbReference type="InterPro" id="IPR001679">
    <property type="entry name" value="DNA_ligase"/>
</dbReference>
<keyword evidence="4 15" id="KW-0436">Ligase</keyword>
<dbReference type="FunFam" id="2.40.50.140:FF:000012">
    <property type="entry name" value="DNA ligase"/>
    <property type="match status" value="1"/>
</dbReference>
<dbReference type="HAMAP" id="MF_01588">
    <property type="entry name" value="DNA_ligase_A"/>
    <property type="match status" value="1"/>
</dbReference>
<dbReference type="PIRSF" id="PIRSF001604">
    <property type="entry name" value="LigA"/>
    <property type="match status" value="1"/>
</dbReference>
<dbReference type="SUPFAM" id="SSF52113">
    <property type="entry name" value="BRCT domain"/>
    <property type="match status" value="1"/>
</dbReference>
<dbReference type="Gene3D" id="3.30.470.30">
    <property type="entry name" value="DNA ligase/mRNA capping enzyme"/>
    <property type="match status" value="1"/>
</dbReference>
<dbReference type="CDD" id="cd17748">
    <property type="entry name" value="BRCT_DNA_ligase_like"/>
    <property type="match status" value="1"/>
</dbReference>
<dbReference type="InterPro" id="IPR004150">
    <property type="entry name" value="NAD_DNA_ligase_OB"/>
</dbReference>
<dbReference type="GO" id="GO:0006260">
    <property type="term" value="P:DNA replication"/>
    <property type="evidence" value="ECO:0007669"/>
    <property type="project" value="UniProtKB-KW"/>
</dbReference>
<dbReference type="Gene3D" id="1.10.287.610">
    <property type="entry name" value="Helix hairpin bin"/>
    <property type="match status" value="1"/>
</dbReference>
<evidence type="ECO:0000256" key="16">
    <source>
        <dbReference type="RuleBase" id="RU000618"/>
    </source>
</evidence>
<feature type="binding site" evidence="15">
    <location>
        <position position="286"/>
    </location>
    <ligand>
        <name>NAD(+)</name>
        <dbReference type="ChEBI" id="CHEBI:57540"/>
    </ligand>
</feature>
<feature type="region of interest" description="Disordered" evidence="18">
    <location>
        <begin position="187"/>
        <end position="207"/>
    </location>
</feature>
<sequence>MDKEQIKSEYEQLCKQAEQHNFNYYVLDDPTIEDDEYDRLMRRIKEIEAENPEIVSESSPTQHVGGYAINTFEKVTHEVQMGSLQDVFSKGELYEFDERVKKAVGKAVYCVEPKIDGLSVSLEYKDGVFVRGSTRGDGFVGEDITKNLKTIKSIPMVLHEKIPFIEVRGEVYMPKADFEKLVRKQLENDEQPAKNPRNAAAGSLRQKDSRVTASRGLDIFVFNLQRIEGRELTCHSESLDYMKSLGFNVIDGYKTFDNIEDAVSRIMEIGENRQSYSYNIDGAVIKVDNFELRNELGSTAKVPKWAVAFKYPPEEKETKLLDIEINVGRTGALTPVAVFEPVWLAGTTVSRAVLHNQDYIDSKDIRIGDIIAVRKAGDIIPEVVRSVSHAENSEPFIIPHICPVCHGKAERAEDEAVIRCVNIDCPAQLLKNIEHFASRPAMNIDGLGEAVVKQLVENRLISTVADLYSLQQQDLEMLPGFAKVSASKLIANIENSKANSPDRLLFALGIKGIGQKNAQLLMKHFGSIEKLSETLPEEISAVENFGDILANNIFTALHEPHMTELIERLKSYGVNTVYQSDVKSDKLAGLTFVITGTLPDMTRDEAKTLIEQNGGKCSGSVSRKTSYVLAGEEAGSKLTKAQQLGVTVISQQQLIEMIGE</sequence>
<dbReference type="SMART" id="SM00292">
    <property type="entry name" value="BRCT"/>
    <property type="match status" value="1"/>
</dbReference>
<dbReference type="InterPro" id="IPR018239">
    <property type="entry name" value="DNA_ligase_AS"/>
</dbReference>
<dbReference type="FunFam" id="1.10.287.610:FF:000002">
    <property type="entry name" value="DNA ligase"/>
    <property type="match status" value="1"/>
</dbReference>
<evidence type="ECO:0000313" key="21">
    <source>
        <dbReference type="Proteomes" id="UP001210809"/>
    </source>
</evidence>
<feature type="coiled-coil region" evidence="17">
    <location>
        <begin position="3"/>
        <end position="57"/>
    </location>
</feature>
<comment type="catalytic activity">
    <reaction evidence="13 15 16">
        <text>NAD(+) + (deoxyribonucleotide)n-3'-hydroxyl + 5'-phospho-(deoxyribonucleotide)m = (deoxyribonucleotide)n+m + AMP + beta-nicotinamide D-nucleotide.</text>
        <dbReference type="EC" id="6.5.1.2"/>
    </reaction>
</comment>
<dbReference type="PANTHER" id="PTHR23389">
    <property type="entry name" value="CHROMOSOME TRANSMISSION FIDELITY FACTOR 18"/>
    <property type="match status" value="1"/>
</dbReference>
<dbReference type="InterPro" id="IPR013839">
    <property type="entry name" value="DNAligase_adenylation"/>
</dbReference>
<feature type="binding site" evidence="15">
    <location>
        <position position="135"/>
    </location>
    <ligand>
        <name>NAD(+)</name>
        <dbReference type="ChEBI" id="CHEBI:57540"/>
    </ligand>
</feature>
<dbReference type="InterPro" id="IPR041663">
    <property type="entry name" value="DisA/LigA_HHH"/>
</dbReference>
<proteinExistence type="inferred from homology"/>
<dbReference type="SUPFAM" id="SSF50249">
    <property type="entry name" value="Nucleic acid-binding proteins"/>
    <property type="match status" value="1"/>
</dbReference>
<dbReference type="SMART" id="SM00532">
    <property type="entry name" value="LIGANc"/>
    <property type="match status" value="1"/>
</dbReference>
<dbReference type="NCBIfam" id="TIGR00575">
    <property type="entry name" value="dnlj"/>
    <property type="match status" value="1"/>
</dbReference>
<keyword evidence="10 15" id="KW-0520">NAD</keyword>
<name>A0AAW6CZI4_9FIRM</name>
<evidence type="ECO:0000259" key="19">
    <source>
        <dbReference type="PROSITE" id="PS50172"/>
    </source>
</evidence>
<evidence type="ECO:0000256" key="7">
    <source>
        <dbReference type="ARBA" id="ARBA00022763"/>
    </source>
</evidence>
<feature type="binding site" evidence="15">
    <location>
        <position position="112"/>
    </location>
    <ligand>
        <name>NAD(+)</name>
        <dbReference type="ChEBI" id="CHEBI:57540"/>
    </ligand>
</feature>
<feature type="binding site" evidence="15">
    <location>
        <position position="310"/>
    </location>
    <ligand>
        <name>NAD(+)</name>
        <dbReference type="ChEBI" id="CHEBI:57540"/>
    </ligand>
</feature>
<dbReference type="Pfam" id="PF00533">
    <property type="entry name" value="BRCT"/>
    <property type="match status" value="1"/>
</dbReference>
<dbReference type="Pfam" id="PF14520">
    <property type="entry name" value="HHH_5"/>
    <property type="match status" value="1"/>
</dbReference>
<keyword evidence="17" id="KW-0175">Coiled coil</keyword>
<dbReference type="Gene3D" id="3.40.50.10190">
    <property type="entry name" value="BRCT domain"/>
    <property type="match status" value="1"/>
</dbReference>
<evidence type="ECO:0000313" key="20">
    <source>
        <dbReference type="EMBL" id="MDB8004170.1"/>
    </source>
</evidence>
<keyword evidence="8 15" id="KW-0862">Zinc</keyword>
<protein>
    <recommendedName>
        <fullName evidence="3 15">DNA ligase</fullName>
        <ecNumber evidence="2 15">6.5.1.2</ecNumber>
    </recommendedName>
    <alternativeName>
        <fullName evidence="15">Polydeoxyribonucleotide synthase [NAD(+)]</fullName>
    </alternativeName>
</protein>
<keyword evidence="11 15" id="KW-0234">DNA repair</keyword>
<comment type="similarity">
    <text evidence="14 15">Belongs to the NAD-dependent DNA ligase family. LigA subfamily.</text>
</comment>
<dbReference type="PANTHER" id="PTHR23389:SF9">
    <property type="entry name" value="DNA LIGASE"/>
    <property type="match status" value="1"/>
</dbReference>
<comment type="caution">
    <text evidence="20">The sequence shown here is derived from an EMBL/GenBank/DDBJ whole genome shotgun (WGS) entry which is preliminary data.</text>
</comment>
<evidence type="ECO:0000256" key="12">
    <source>
        <dbReference type="ARBA" id="ARBA00023211"/>
    </source>
</evidence>